<accession>A0A833R5E4</accession>
<dbReference type="AlphaFoldDB" id="A0A833R5E4"/>
<keyword evidence="2" id="KW-1185">Reference proteome</keyword>
<dbReference type="PANTHER" id="PTHR34666:SF1">
    <property type="entry name" value="OS02G0554800 PROTEIN"/>
    <property type="match status" value="1"/>
</dbReference>
<dbReference type="PANTHER" id="PTHR34666">
    <property type="entry name" value="EXPRESSED PROTEIN"/>
    <property type="match status" value="1"/>
</dbReference>
<evidence type="ECO:0000313" key="2">
    <source>
        <dbReference type="Proteomes" id="UP000623129"/>
    </source>
</evidence>
<name>A0A833R5E4_9POAL</name>
<dbReference type="Proteomes" id="UP000623129">
    <property type="component" value="Unassembled WGS sequence"/>
</dbReference>
<organism evidence="1 2">
    <name type="scientific">Carex littledalei</name>
    <dbReference type="NCBI Taxonomy" id="544730"/>
    <lineage>
        <taxon>Eukaryota</taxon>
        <taxon>Viridiplantae</taxon>
        <taxon>Streptophyta</taxon>
        <taxon>Embryophyta</taxon>
        <taxon>Tracheophyta</taxon>
        <taxon>Spermatophyta</taxon>
        <taxon>Magnoliopsida</taxon>
        <taxon>Liliopsida</taxon>
        <taxon>Poales</taxon>
        <taxon>Cyperaceae</taxon>
        <taxon>Cyperoideae</taxon>
        <taxon>Cariceae</taxon>
        <taxon>Carex</taxon>
        <taxon>Carex subgen. Euthyceras</taxon>
    </lineage>
</organism>
<protein>
    <submittedName>
        <fullName evidence="1">Uncharacterized protein</fullName>
    </submittedName>
</protein>
<evidence type="ECO:0000313" key="1">
    <source>
        <dbReference type="EMBL" id="KAF3334157.1"/>
    </source>
</evidence>
<sequence>MEDFSFPSVEQDHDSHLHHLPFPHFTTSPLWYLPSVAPLEKSLYSRYSRSLSGSASGKGLKKAKDAENYANDEEKMDMLWENFNEELARLRMNLILSRPTGRWFIIETPA</sequence>
<dbReference type="EMBL" id="SWLB01000009">
    <property type="protein sequence ID" value="KAF3334157.1"/>
    <property type="molecule type" value="Genomic_DNA"/>
</dbReference>
<reference evidence="1" key="1">
    <citation type="submission" date="2020-01" db="EMBL/GenBank/DDBJ databases">
        <title>Genome sequence of Kobresia littledalei, the first chromosome-level genome in the family Cyperaceae.</title>
        <authorList>
            <person name="Qu G."/>
        </authorList>
    </citation>
    <scope>NUCLEOTIDE SEQUENCE</scope>
    <source>
        <strain evidence="1">C.B.Clarke</strain>
        <tissue evidence="1">Leaf</tissue>
    </source>
</reference>
<dbReference type="OrthoDB" id="1917400at2759"/>
<gene>
    <name evidence="1" type="ORF">FCM35_KLT20761</name>
</gene>
<proteinExistence type="predicted"/>
<comment type="caution">
    <text evidence="1">The sequence shown here is derived from an EMBL/GenBank/DDBJ whole genome shotgun (WGS) entry which is preliminary data.</text>
</comment>